<dbReference type="Proteomes" id="UP000006036">
    <property type="component" value="Chromosome 1"/>
</dbReference>
<name>A0AAI8MN28_9HELI</name>
<protein>
    <recommendedName>
        <fullName evidence="3">DNA2/NAM7 helicase helicase domain-containing protein</fullName>
    </recommendedName>
</protein>
<dbReference type="AlphaFoldDB" id="A0AAI8MN28"/>
<dbReference type="EMBL" id="AP012492">
    <property type="protein sequence ID" value="BAM32598.1"/>
    <property type="molecule type" value="Genomic_DNA"/>
</dbReference>
<dbReference type="KEGG" id="hcb:HCBAA847_1368"/>
<dbReference type="InterPro" id="IPR027417">
    <property type="entry name" value="P-loop_NTPase"/>
</dbReference>
<gene>
    <name evidence="1" type="ORF">HCBAA847_1368</name>
</gene>
<sequence length="138" mass="15915">MLDSVVECPEGGYFTLEATEDFLNVQYRDKKEYADIVSSNLLLTQIFPIFPIISVTCNSFGSIIKPRRDFLKYLLVDEVGTIPPSKAVVLYSAKKAIFFGDTKQLKPVFSITHTMEQDLLRPFIKNEDLLWLWRLFGR</sequence>
<accession>A0AAI8MN28</accession>
<dbReference type="Gene3D" id="3.40.50.300">
    <property type="entry name" value="P-loop containing nucleotide triphosphate hydrolases"/>
    <property type="match status" value="1"/>
</dbReference>
<organism evidence="1 2">
    <name type="scientific">Helicobacter cinaedi CCUG 18818 = ATCC BAA-847</name>
    <dbReference type="NCBI Taxonomy" id="537971"/>
    <lineage>
        <taxon>Bacteria</taxon>
        <taxon>Pseudomonadati</taxon>
        <taxon>Campylobacterota</taxon>
        <taxon>Epsilonproteobacteria</taxon>
        <taxon>Campylobacterales</taxon>
        <taxon>Helicobacteraceae</taxon>
        <taxon>Helicobacter</taxon>
    </lineage>
</organism>
<proteinExistence type="predicted"/>
<reference evidence="1 2" key="1">
    <citation type="journal article" date="2012" name="J. Bacteriol.">
        <title>Complete Genome Sequence of Helicobacter cinaedi Type Strain ATCC BAA-847.</title>
        <authorList>
            <person name="Miyoshi-Akiyama T."/>
            <person name="Takeshita N."/>
            <person name="Ohmagari N."/>
            <person name="Kirikae T."/>
        </authorList>
    </citation>
    <scope>NUCLEOTIDE SEQUENCE [LARGE SCALE GENOMIC DNA]</scope>
    <source>
        <strain evidence="1 2">ATCC BAA-847</strain>
    </source>
</reference>
<evidence type="ECO:0000313" key="2">
    <source>
        <dbReference type="Proteomes" id="UP000006036"/>
    </source>
</evidence>
<evidence type="ECO:0008006" key="3">
    <source>
        <dbReference type="Google" id="ProtNLM"/>
    </source>
</evidence>
<evidence type="ECO:0000313" key="1">
    <source>
        <dbReference type="EMBL" id="BAM32598.1"/>
    </source>
</evidence>